<proteinExistence type="predicted"/>
<dbReference type="AlphaFoldDB" id="A0A7W6CM36"/>
<keyword evidence="2" id="KW-1185">Reference proteome</keyword>
<evidence type="ECO:0000313" key="1">
    <source>
        <dbReference type="EMBL" id="MBB3963493.1"/>
    </source>
</evidence>
<organism evidence="1 2">
    <name type="scientific">Rhizobium metallidurans</name>
    <dbReference type="NCBI Taxonomy" id="1265931"/>
    <lineage>
        <taxon>Bacteria</taxon>
        <taxon>Pseudomonadati</taxon>
        <taxon>Pseudomonadota</taxon>
        <taxon>Alphaproteobacteria</taxon>
        <taxon>Hyphomicrobiales</taxon>
        <taxon>Rhizobiaceae</taxon>
        <taxon>Rhizobium/Agrobacterium group</taxon>
        <taxon>Rhizobium</taxon>
    </lineage>
</organism>
<protein>
    <submittedName>
        <fullName evidence="1">Phage I-like protein</fullName>
    </submittedName>
</protein>
<dbReference type="Proteomes" id="UP000582090">
    <property type="component" value="Unassembled WGS sequence"/>
</dbReference>
<gene>
    <name evidence="1" type="ORF">GGQ67_001118</name>
</gene>
<dbReference type="PIRSF" id="PIRSF016624">
    <property type="entry name" value="Mu_prophg_I"/>
    <property type="match status" value="1"/>
</dbReference>
<dbReference type="InterPro" id="IPR012106">
    <property type="entry name" value="Phage_Mu_Gp1"/>
</dbReference>
<sequence>MEKAINSLIRALNQADATAPDWLHLLPAVGFSGADGRGPYTKPDADALIALFGKDGLKLAVDENHSTDLAAKQGFSAPARGWIVELQKRDDGIYGRVEWTPEGKRMMEAKEYGFLSPVFFHTAEAPFKVTKLLRVALTNDPNLPFLKSLHSKEDADMLEELRKALGLPETADEAAVMAAVKAAHAAQAAAATNQTATAALMSRIAEAAGVAADTAPDVLVTAIQSRGKATATEAENAELKTQLVSLQSQLTTLATGTARDKAEAAIGAAIEAGKIVPALRDHMIARHMKNPAEVETELKVMPSLNAGGLGGRKLQESGDTLTAEDDQVMAMMGIDPTAYAATAKALHGKGN</sequence>
<evidence type="ECO:0000313" key="2">
    <source>
        <dbReference type="Proteomes" id="UP000582090"/>
    </source>
</evidence>
<comment type="caution">
    <text evidence="1">The sequence shown here is derived from an EMBL/GenBank/DDBJ whole genome shotgun (WGS) entry which is preliminary data.</text>
</comment>
<name>A0A7W6CM36_9HYPH</name>
<accession>A0A7W6CM36</accession>
<dbReference type="Pfam" id="PF10123">
    <property type="entry name" value="Mu-like_Pro"/>
    <property type="match status" value="1"/>
</dbReference>
<dbReference type="EMBL" id="JACIDW010000002">
    <property type="protein sequence ID" value="MBB3963493.1"/>
    <property type="molecule type" value="Genomic_DNA"/>
</dbReference>
<dbReference type="RefSeq" id="WP_183899201.1">
    <property type="nucleotide sequence ID" value="NZ_JACIDW010000002.1"/>
</dbReference>
<reference evidence="1 2" key="1">
    <citation type="submission" date="2020-08" db="EMBL/GenBank/DDBJ databases">
        <title>Genomic Encyclopedia of Type Strains, Phase IV (KMG-IV): sequencing the most valuable type-strain genomes for metagenomic binning, comparative biology and taxonomic classification.</title>
        <authorList>
            <person name="Goeker M."/>
        </authorList>
    </citation>
    <scope>NUCLEOTIDE SEQUENCE [LARGE SCALE GENOMIC DNA]</scope>
    <source>
        <strain evidence="1 2">DSM 26575</strain>
    </source>
</reference>